<evidence type="ECO:0000313" key="1">
    <source>
        <dbReference type="EMBL" id="EGO04721.1"/>
    </source>
</evidence>
<proteinExistence type="predicted"/>
<dbReference type="AlphaFoldDB" id="F8PFF2"/>
<dbReference type="HOGENOM" id="CLU_157667_2_0_1"/>
<accession>F8PFF2</accession>
<sequence length="91" mass="10382">DIICIANIQHNCINSNCATLRETQVQQERIETTCTKSVTQHQPTNIYILNTYSIHNYHHIQSVIPDPLRNVEHTAGSNKHFRNLCHGCTAD</sequence>
<dbReference type="OMA" id="CIANIQH"/>
<reference evidence="2" key="1">
    <citation type="journal article" date="2011" name="Science">
        <title>The plant cell wall-decomposing machinery underlies the functional diversity of forest fungi.</title>
        <authorList>
            <person name="Eastwood D.C."/>
            <person name="Floudas D."/>
            <person name="Binder M."/>
            <person name="Majcherczyk A."/>
            <person name="Schneider P."/>
            <person name="Aerts A."/>
            <person name="Asiegbu F.O."/>
            <person name="Baker S.E."/>
            <person name="Barry K."/>
            <person name="Bendiksby M."/>
            <person name="Blumentritt M."/>
            <person name="Coutinho P.M."/>
            <person name="Cullen D."/>
            <person name="de Vries R.P."/>
            <person name="Gathman A."/>
            <person name="Goodell B."/>
            <person name="Henrissat B."/>
            <person name="Ihrmark K."/>
            <person name="Kauserud H."/>
            <person name="Kohler A."/>
            <person name="LaButti K."/>
            <person name="Lapidus A."/>
            <person name="Lavin J.L."/>
            <person name="Lee Y.-H."/>
            <person name="Lindquist E."/>
            <person name="Lilly W."/>
            <person name="Lucas S."/>
            <person name="Morin E."/>
            <person name="Murat C."/>
            <person name="Oguiza J.A."/>
            <person name="Park J."/>
            <person name="Pisabarro A.G."/>
            <person name="Riley R."/>
            <person name="Rosling A."/>
            <person name="Salamov A."/>
            <person name="Schmidt O."/>
            <person name="Schmutz J."/>
            <person name="Skrede I."/>
            <person name="Stenlid J."/>
            <person name="Wiebenga A."/>
            <person name="Xie X."/>
            <person name="Kuees U."/>
            <person name="Hibbett D.S."/>
            <person name="Hoffmeister D."/>
            <person name="Hoegberg N."/>
            <person name="Martin F."/>
            <person name="Grigoriev I.V."/>
            <person name="Watkinson S.C."/>
        </authorList>
    </citation>
    <scope>NUCLEOTIDE SEQUENCE [LARGE SCALE GENOMIC DNA]</scope>
    <source>
        <strain evidence="2">strain S7.3</strain>
    </source>
</reference>
<evidence type="ECO:0000313" key="2">
    <source>
        <dbReference type="Proteomes" id="UP000008063"/>
    </source>
</evidence>
<name>F8PFF2_SERL3</name>
<dbReference type="InParanoid" id="F8PFF2"/>
<protein>
    <submittedName>
        <fullName evidence="1">Uncharacterized protein</fullName>
    </submittedName>
</protein>
<gene>
    <name evidence="1" type="ORF">SERLA73DRAFT_44154</name>
</gene>
<dbReference type="Proteomes" id="UP000008063">
    <property type="component" value="Unassembled WGS sequence"/>
</dbReference>
<organism evidence="2">
    <name type="scientific">Serpula lacrymans var. lacrymans (strain S7.3)</name>
    <name type="common">Dry rot fungus</name>
    <dbReference type="NCBI Taxonomy" id="936435"/>
    <lineage>
        <taxon>Eukaryota</taxon>
        <taxon>Fungi</taxon>
        <taxon>Dikarya</taxon>
        <taxon>Basidiomycota</taxon>
        <taxon>Agaricomycotina</taxon>
        <taxon>Agaricomycetes</taxon>
        <taxon>Agaricomycetidae</taxon>
        <taxon>Boletales</taxon>
        <taxon>Coniophorineae</taxon>
        <taxon>Serpulaceae</taxon>
        <taxon>Serpula</taxon>
    </lineage>
</organism>
<feature type="non-terminal residue" evidence="1">
    <location>
        <position position="1"/>
    </location>
</feature>
<dbReference type="EMBL" id="GL945474">
    <property type="protein sequence ID" value="EGO04721.1"/>
    <property type="molecule type" value="Genomic_DNA"/>
</dbReference>
<keyword evidence="2" id="KW-1185">Reference proteome</keyword>
<dbReference type="OrthoDB" id="3264327at2759"/>